<evidence type="ECO:0000256" key="8">
    <source>
        <dbReference type="ARBA" id="ARBA00023004"/>
    </source>
</evidence>
<dbReference type="GO" id="GO:0005524">
    <property type="term" value="F:ATP binding"/>
    <property type="evidence" value="ECO:0007669"/>
    <property type="project" value="UniProtKB-KW"/>
</dbReference>
<name>A0A9W7DR87_9STRA</name>
<evidence type="ECO:0000256" key="2">
    <source>
        <dbReference type="ARBA" id="ARBA00022723"/>
    </source>
</evidence>
<dbReference type="PROSITE" id="PS50089">
    <property type="entry name" value="ZF_RING_2"/>
    <property type="match status" value="1"/>
</dbReference>
<keyword evidence="7" id="KW-0067">ATP-binding</keyword>
<dbReference type="SMART" id="SM00184">
    <property type="entry name" value="RING"/>
    <property type="match status" value="1"/>
</dbReference>
<dbReference type="AlphaFoldDB" id="A0A9W7DR87"/>
<keyword evidence="12" id="KW-0413">Isomerase</keyword>
<dbReference type="InterPro" id="IPR027417">
    <property type="entry name" value="P-loop_NTPase"/>
</dbReference>
<accession>A0A9W7DR87</accession>
<dbReference type="InterPro" id="IPR006555">
    <property type="entry name" value="ATP-dep_Helicase_C"/>
</dbReference>
<proteinExistence type="predicted"/>
<evidence type="ECO:0000256" key="7">
    <source>
        <dbReference type="ARBA" id="ARBA00022840"/>
    </source>
</evidence>
<evidence type="ECO:0000256" key="9">
    <source>
        <dbReference type="ARBA" id="ARBA00023014"/>
    </source>
</evidence>
<dbReference type="PROSITE" id="PS51193">
    <property type="entry name" value="HELICASE_ATP_BIND_2"/>
    <property type="match status" value="1"/>
</dbReference>
<comment type="caution">
    <text evidence="17">The sequence shown here is derived from an EMBL/GenBank/DDBJ whole genome shotgun (WGS) entry which is preliminary data.</text>
</comment>
<dbReference type="GO" id="GO:1904430">
    <property type="term" value="P:negative regulation of t-circle formation"/>
    <property type="evidence" value="ECO:0007669"/>
    <property type="project" value="TreeGrafter"/>
</dbReference>
<feature type="region of interest" description="Disordered" evidence="14">
    <location>
        <begin position="887"/>
        <end position="908"/>
    </location>
</feature>
<keyword evidence="11" id="KW-0234">DNA repair</keyword>
<dbReference type="GO" id="GO:0005634">
    <property type="term" value="C:nucleus"/>
    <property type="evidence" value="ECO:0007669"/>
    <property type="project" value="TreeGrafter"/>
</dbReference>
<feature type="compositionally biased region" description="Low complexity" evidence="14">
    <location>
        <begin position="899"/>
        <end position="908"/>
    </location>
</feature>
<evidence type="ECO:0000256" key="5">
    <source>
        <dbReference type="ARBA" id="ARBA00022801"/>
    </source>
</evidence>
<feature type="region of interest" description="Disordered" evidence="14">
    <location>
        <begin position="821"/>
        <end position="864"/>
    </location>
</feature>
<keyword evidence="4" id="KW-0227">DNA damage</keyword>
<keyword evidence="2" id="KW-0479">Metal-binding</keyword>
<keyword evidence="1" id="KW-0004">4Fe-4S</keyword>
<dbReference type="GO" id="GO:0010569">
    <property type="term" value="P:regulation of double-strand break repair via homologous recombination"/>
    <property type="evidence" value="ECO:0007669"/>
    <property type="project" value="TreeGrafter"/>
</dbReference>
<evidence type="ECO:0000256" key="13">
    <source>
        <dbReference type="PROSITE-ProRule" id="PRU00175"/>
    </source>
</evidence>
<keyword evidence="6" id="KW-0347">Helicase</keyword>
<dbReference type="GO" id="GO:0006281">
    <property type="term" value="P:DNA repair"/>
    <property type="evidence" value="ECO:0007669"/>
    <property type="project" value="UniProtKB-KW"/>
</dbReference>
<evidence type="ECO:0000259" key="16">
    <source>
        <dbReference type="PROSITE" id="PS51193"/>
    </source>
</evidence>
<dbReference type="EMBL" id="BRXW01000403">
    <property type="protein sequence ID" value="GMH51365.1"/>
    <property type="molecule type" value="Genomic_DNA"/>
</dbReference>
<dbReference type="GO" id="GO:0045910">
    <property type="term" value="P:negative regulation of DNA recombination"/>
    <property type="evidence" value="ECO:0007669"/>
    <property type="project" value="TreeGrafter"/>
</dbReference>
<dbReference type="InterPro" id="IPR013083">
    <property type="entry name" value="Znf_RING/FYVE/PHD"/>
</dbReference>
<keyword evidence="13" id="KW-0863">Zinc-finger</keyword>
<sequence length="1228" mass="134830">MSLSSLPPLFPAFPYTPYPAQLVYMSTLKSCLDAGSTPLQSSSSPPYTPHNALLESPTGTGKTLSLLTVCATYHNPTIYTARTHGQLRQVLKEYTKLRSFKFRKPVLLGAKKHLCVHPKVKDSNDVDKKCSDLCKTRKCKFRNNVDVTEYEDTWREMVVEDFDGWIKKCGEMSVCPYFLGRKMTETVHLKKSKKKSPPTLSYESETPINYHPPLFLSPYNYILDSSLRPPIIKNSILIFDEGHNLSSSASSTSSHELSTGLIAMSISEVDGSIDFLEGGGESGDVTVQHLLILKNVLLKLEESVTLSKIGSHSGEYFHSILSTGTITPQKSPVLQTFLTNVKTLIERNSITNTGTCPGLNNLNKLLLKVHSKSGLELLQSSSSYLTLIENSGRSKIIKYICLTPHICLKEVQKEEPSNIIITSGTLSPLDNTASELGLKFDYSLSGDHVIEKNRVFTTCLPRGLRSKILKNTYMNNGPEQFKELGLTISGLINKSRLKGGVMIFFPSYKNMYETILNWGGADLKGNKTEYGLFNREGRGLNRDEVYSKLGECENGGTVPCVMRRFRVRFDVYVEPRDGGLLDDLLKAFKGSCEKNINGGGILCSVMKGKISEGLSLSDHFCRLVIITGLPLSPRKDPIIKATMERIESQGKKGGTQGRGERWYSGQGYTGVNQAVGRVVRHVGDWGGVVFLDERFGTGNNSMLSGWLPKFGKESFQEGSERLRKFVFTMEEEDQISGQKNDVKEVWVKPVIRDEEEEVVVKKGSEMEGGWLNLKNVETKRLTQQPVVKDVAKLDGGGVKTLKGFSGGGFGGGGFGGGGFGDSKKKTSSISSTSSTTTSKTNNNNKSLAPSPPSQQANKIASMIQKKSSQSSLSKVVAQNLPVASNPLDSLFTKSKSKSKSTNSTTSWSTINPAATAASNKSTIIKSTLYPPDKGKAKALRNLLKNRLSGDEFNRIRAISEELNKDDFNNFGELLTILGGINNATLLYGQAVGGAIGCEVLKRYREGRVTKGREEVEAKREEREREIKTFKHQGGSSNDEATTLVPTAAASAQVGAGGFSNPEEEAAYMSRLESLGQAKLKQKRVLEASNVAVENFKRKKNYASVQPQTQTQEVAIKGKNKMLNKVFQSRTAKALSAVDSNVESFLSSLHKSSSPQKPTSTYIPSSIQCNICLGKVEDPRVMECGHVNCKECWEEWLKRGKGCPSCKGFGKLKKIVWEPGSQIEGSQIE</sequence>
<dbReference type="Gene3D" id="3.30.40.10">
    <property type="entry name" value="Zinc/RING finger domain, C3HC4 (zinc finger)"/>
    <property type="match status" value="1"/>
</dbReference>
<dbReference type="InterPro" id="IPR010614">
    <property type="entry name" value="RAD3-like_helicase_DEAD"/>
</dbReference>
<dbReference type="InterPro" id="IPR001841">
    <property type="entry name" value="Znf_RING"/>
</dbReference>
<dbReference type="PANTHER" id="PTHR11472">
    <property type="entry name" value="DNA REPAIR DEAD HELICASE RAD3/XP-D SUBFAMILY MEMBER"/>
    <property type="match status" value="1"/>
</dbReference>
<keyword evidence="9" id="KW-0411">Iron-sulfur</keyword>
<dbReference type="Proteomes" id="UP001165122">
    <property type="component" value="Unassembled WGS sequence"/>
</dbReference>
<gene>
    <name evidence="17" type="ORF">TrLO_g15955</name>
</gene>
<dbReference type="GO" id="GO:0003677">
    <property type="term" value="F:DNA binding"/>
    <property type="evidence" value="ECO:0007669"/>
    <property type="project" value="UniProtKB-KW"/>
</dbReference>
<keyword evidence="5" id="KW-0378">Hydrolase</keyword>
<dbReference type="OrthoDB" id="19182at2759"/>
<evidence type="ECO:0000313" key="17">
    <source>
        <dbReference type="EMBL" id="GMH51365.1"/>
    </source>
</evidence>
<dbReference type="GO" id="GO:0003678">
    <property type="term" value="F:DNA helicase activity"/>
    <property type="evidence" value="ECO:0007669"/>
    <property type="project" value="InterPro"/>
</dbReference>
<evidence type="ECO:0000256" key="10">
    <source>
        <dbReference type="ARBA" id="ARBA00023125"/>
    </source>
</evidence>
<keyword evidence="10" id="KW-0238">DNA-binding</keyword>
<dbReference type="InterPro" id="IPR045028">
    <property type="entry name" value="DinG/Rad3-like"/>
</dbReference>
<reference evidence="18" key="1">
    <citation type="journal article" date="2023" name="Commun. Biol.">
        <title>Genome analysis of Parmales, the sister group of diatoms, reveals the evolutionary specialization of diatoms from phago-mixotrophs to photoautotrophs.</title>
        <authorList>
            <person name="Ban H."/>
            <person name="Sato S."/>
            <person name="Yoshikawa S."/>
            <person name="Yamada K."/>
            <person name="Nakamura Y."/>
            <person name="Ichinomiya M."/>
            <person name="Sato N."/>
            <person name="Blanc-Mathieu R."/>
            <person name="Endo H."/>
            <person name="Kuwata A."/>
            <person name="Ogata H."/>
        </authorList>
    </citation>
    <scope>NUCLEOTIDE SEQUENCE [LARGE SCALE GENOMIC DNA]</scope>
    <source>
        <strain evidence="18">NIES 3700</strain>
    </source>
</reference>
<evidence type="ECO:0008006" key="19">
    <source>
        <dbReference type="Google" id="ProtNLM"/>
    </source>
</evidence>
<dbReference type="GO" id="GO:0016818">
    <property type="term" value="F:hydrolase activity, acting on acid anhydrides, in phosphorus-containing anhydrides"/>
    <property type="evidence" value="ECO:0007669"/>
    <property type="project" value="InterPro"/>
</dbReference>
<protein>
    <recommendedName>
        <fullName evidence="19">RING-type domain-containing protein</fullName>
    </recommendedName>
</protein>
<dbReference type="SMART" id="SM00488">
    <property type="entry name" value="DEXDc2"/>
    <property type="match status" value="1"/>
</dbReference>
<keyword evidence="13" id="KW-0862">Zinc</keyword>
<feature type="domain" description="Helicase ATP-binding" evidence="16">
    <location>
        <begin position="7"/>
        <end position="303"/>
    </location>
</feature>
<organism evidence="17 18">
    <name type="scientific">Triparma laevis f. longispina</name>
    <dbReference type="NCBI Taxonomy" id="1714387"/>
    <lineage>
        <taxon>Eukaryota</taxon>
        <taxon>Sar</taxon>
        <taxon>Stramenopiles</taxon>
        <taxon>Ochrophyta</taxon>
        <taxon>Bolidophyceae</taxon>
        <taxon>Parmales</taxon>
        <taxon>Triparmaceae</taxon>
        <taxon>Triparma</taxon>
    </lineage>
</organism>
<dbReference type="InterPro" id="IPR006554">
    <property type="entry name" value="Helicase-like_DEXD_c2"/>
</dbReference>
<dbReference type="Gene3D" id="3.40.50.300">
    <property type="entry name" value="P-loop containing nucleotide triphosphate hydrolases"/>
    <property type="match status" value="2"/>
</dbReference>
<dbReference type="InterPro" id="IPR014013">
    <property type="entry name" value="Helic_SF1/SF2_ATP-bd_DinG/Rad3"/>
</dbReference>
<keyword evidence="3" id="KW-0547">Nucleotide-binding</keyword>
<dbReference type="GO" id="GO:0051539">
    <property type="term" value="F:4 iron, 4 sulfur cluster binding"/>
    <property type="evidence" value="ECO:0007669"/>
    <property type="project" value="UniProtKB-KW"/>
</dbReference>
<keyword evidence="8" id="KW-0408">Iron</keyword>
<feature type="domain" description="RING-type" evidence="15">
    <location>
        <begin position="1168"/>
        <end position="1206"/>
    </location>
</feature>
<evidence type="ECO:0000313" key="18">
    <source>
        <dbReference type="Proteomes" id="UP001165122"/>
    </source>
</evidence>
<dbReference type="SUPFAM" id="SSF52540">
    <property type="entry name" value="P-loop containing nucleoside triphosphate hydrolases"/>
    <property type="match status" value="2"/>
</dbReference>
<dbReference type="GO" id="GO:0008270">
    <property type="term" value="F:zinc ion binding"/>
    <property type="evidence" value="ECO:0007669"/>
    <property type="project" value="UniProtKB-KW"/>
</dbReference>
<evidence type="ECO:0000256" key="11">
    <source>
        <dbReference type="ARBA" id="ARBA00023204"/>
    </source>
</evidence>
<evidence type="ECO:0000259" key="15">
    <source>
        <dbReference type="PROSITE" id="PS50089"/>
    </source>
</evidence>
<dbReference type="GO" id="GO:0090657">
    <property type="term" value="P:telomeric loop disassembly"/>
    <property type="evidence" value="ECO:0007669"/>
    <property type="project" value="TreeGrafter"/>
</dbReference>
<evidence type="ECO:0000256" key="4">
    <source>
        <dbReference type="ARBA" id="ARBA00022763"/>
    </source>
</evidence>
<dbReference type="SMART" id="SM00491">
    <property type="entry name" value="HELICc2"/>
    <property type="match status" value="1"/>
</dbReference>
<dbReference type="PANTHER" id="PTHR11472:SF34">
    <property type="entry name" value="REGULATOR OF TELOMERE ELONGATION HELICASE 1"/>
    <property type="match status" value="1"/>
</dbReference>
<evidence type="ECO:0000256" key="6">
    <source>
        <dbReference type="ARBA" id="ARBA00022806"/>
    </source>
</evidence>
<dbReference type="SUPFAM" id="SSF57850">
    <property type="entry name" value="RING/U-box"/>
    <property type="match status" value="1"/>
</dbReference>
<keyword evidence="18" id="KW-1185">Reference proteome</keyword>
<dbReference type="GO" id="GO:0070182">
    <property type="term" value="F:DNA polymerase binding"/>
    <property type="evidence" value="ECO:0007669"/>
    <property type="project" value="TreeGrafter"/>
</dbReference>
<dbReference type="Pfam" id="PF13923">
    <property type="entry name" value="zf-C3HC4_2"/>
    <property type="match status" value="1"/>
</dbReference>
<feature type="compositionally biased region" description="Low complexity" evidence="14">
    <location>
        <begin position="827"/>
        <end position="846"/>
    </location>
</feature>
<evidence type="ECO:0000256" key="1">
    <source>
        <dbReference type="ARBA" id="ARBA00022485"/>
    </source>
</evidence>
<evidence type="ECO:0000256" key="3">
    <source>
        <dbReference type="ARBA" id="ARBA00022741"/>
    </source>
</evidence>
<dbReference type="Pfam" id="PF13307">
    <property type="entry name" value="Helicase_C_2"/>
    <property type="match status" value="1"/>
</dbReference>
<evidence type="ECO:0000256" key="14">
    <source>
        <dbReference type="SAM" id="MobiDB-lite"/>
    </source>
</evidence>
<evidence type="ECO:0000256" key="12">
    <source>
        <dbReference type="ARBA" id="ARBA00023235"/>
    </source>
</evidence>
<dbReference type="Pfam" id="PF06733">
    <property type="entry name" value="DEAD_2"/>
    <property type="match status" value="2"/>
</dbReference>